<evidence type="ECO:0000313" key="3">
    <source>
        <dbReference type="EMBL" id="TWT69937.1"/>
    </source>
</evidence>
<organism evidence="3 4">
    <name type="scientific">Crateriforma conspicua</name>
    <dbReference type="NCBI Taxonomy" id="2527996"/>
    <lineage>
        <taxon>Bacteria</taxon>
        <taxon>Pseudomonadati</taxon>
        <taxon>Planctomycetota</taxon>
        <taxon>Planctomycetia</taxon>
        <taxon>Planctomycetales</taxon>
        <taxon>Planctomycetaceae</taxon>
        <taxon>Crateriforma</taxon>
    </lineage>
</organism>
<dbReference type="InterPro" id="IPR007557">
    <property type="entry name" value="PSP1_C"/>
</dbReference>
<name>A0A5C5Y2Q1_9PLAN</name>
<dbReference type="EMBL" id="SJPL01000001">
    <property type="protein sequence ID" value="TWT69937.1"/>
    <property type="molecule type" value="Genomic_DNA"/>
</dbReference>
<evidence type="ECO:0000259" key="2">
    <source>
        <dbReference type="PROSITE" id="PS51411"/>
    </source>
</evidence>
<accession>A0A5C5Y2Q1</accession>
<evidence type="ECO:0000256" key="1">
    <source>
        <dbReference type="SAM" id="MobiDB-lite"/>
    </source>
</evidence>
<dbReference type="Proteomes" id="UP000317238">
    <property type="component" value="Unassembled WGS sequence"/>
</dbReference>
<comment type="caution">
    <text evidence="3">The sequence shown here is derived from an EMBL/GenBank/DDBJ whole genome shotgun (WGS) entry which is preliminary data.</text>
</comment>
<sequence length="260" mass="27976">MTRFLGRDRTFGSAKSGFVSVGPSHRAGFCICGADRSTWWPLADNSARAADRREPICEPSTLDPTEPDRSPQAGPQAWTLRLGCLAELASASAPASASDRPLGRRDRVLVRTSRGVELGELVSPVRWNFLQGRQAGPSPRILRRTTPQDELLIRRLDRHRCEAVEACRDAIRSAGIVATLLDVDHLFDGGTLLLHFLGDVPEQIDAITGDIVRQYEAVVRTGEFAELLETGCGPGCGTDAAKGCVGCVSCAAHAACRTAR</sequence>
<reference evidence="3 4" key="1">
    <citation type="submission" date="2019-02" db="EMBL/GenBank/DDBJ databases">
        <title>Deep-cultivation of Planctomycetes and their phenomic and genomic characterization uncovers novel biology.</title>
        <authorList>
            <person name="Wiegand S."/>
            <person name="Jogler M."/>
            <person name="Boedeker C."/>
            <person name="Pinto D."/>
            <person name="Vollmers J."/>
            <person name="Rivas-Marin E."/>
            <person name="Kohn T."/>
            <person name="Peeters S.H."/>
            <person name="Heuer A."/>
            <person name="Rast P."/>
            <person name="Oberbeckmann S."/>
            <person name="Bunk B."/>
            <person name="Jeske O."/>
            <person name="Meyerdierks A."/>
            <person name="Storesund J.E."/>
            <person name="Kallscheuer N."/>
            <person name="Luecker S."/>
            <person name="Lage O.M."/>
            <person name="Pohl T."/>
            <person name="Merkel B.J."/>
            <person name="Hornburger P."/>
            <person name="Mueller R.-W."/>
            <person name="Bruemmer F."/>
            <person name="Labrenz M."/>
            <person name="Spormann A.M."/>
            <person name="Op Den Camp H."/>
            <person name="Overmann J."/>
            <person name="Amann R."/>
            <person name="Jetten M.S.M."/>
            <person name="Mascher T."/>
            <person name="Medema M.H."/>
            <person name="Devos D.P."/>
            <person name="Kaster A.-K."/>
            <person name="Ovreas L."/>
            <person name="Rohde M."/>
            <person name="Galperin M.Y."/>
            <person name="Jogler C."/>
        </authorList>
    </citation>
    <scope>NUCLEOTIDE SEQUENCE [LARGE SCALE GENOMIC DNA]</scope>
    <source>
        <strain evidence="3 4">Pan14r</strain>
    </source>
</reference>
<dbReference type="PROSITE" id="PS51411">
    <property type="entry name" value="PSP1_C"/>
    <property type="match status" value="1"/>
</dbReference>
<proteinExistence type="predicted"/>
<feature type="domain" description="PSP1 C-terminal" evidence="2">
    <location>
        <begin position="139"/>
        <end position="224"/>
    </location>
</feature>
<protein>
    <recommendedName>
        <fullName evidence="2">PSP1 C-terminal domain-containing protein</fullName>
    </recommendedName>
</protein>
<gene>
    <name evidence="3" type="ORF">Pan14r_22340</name>
</gene>
<dbReference type="AlphaFoldDB" id="A0A5C5Y2Q1"/>
<feature type="region of interest" description="Disordered" evidence="1">
    <location>
        <begin position="50"/>
        <end position="74"/>
    </location>
</feature>
<evidence type="ECO:0000313" key="4">
    <source>
        <dbReference type="Proteomes" id="UP000317238"/>
    </source>
</evidence>
<keyword evidence="4" id="KW-1185">Reference proteome</keyword>